<dbReference type="PANTHER" id="PTHR37299:SF3">
    <property type="entry name" value="STAGE 0 SPORULATION PROTEIN A HOMOLOG"/>
    <property type="match status" value="1"/>
</dbReference>
<dbReference type="GO" id="GO:0000156">
    <property type="term" value="F:phosphorelay response regulator activity"/>
    <property type="evidence" value="ECO:0007669"/>
    <property type="project" value="InterPro"/>
</dbReference>
<sequence>MVPMKIAIADDELYVCQQIRECLLQYSTQKNVDMDAPDIYTDCRTLYNTDLSGKRYDVVFMDIDFSGENNIARLFSDSYAVRERCSDGLALGTYLRHILGHQNFDIIYVTSHENYAIHAIPIRPAAFVQKPVTFQKIARALDDMLYYRDISRRIFKCTSNKSLVHVQVSHIRYLNSCGRKVYLQTTDSRISFYGKLSEVQQEPCFSSFIQIHKSYLVNPDYIDHISSNTVFLQGSSHEQLPISRAYQPLVEQWLMKG</sequence>
<keyword evidence="10" id="KW-0238">DNA-binding</keyword>
<comment type="function">
    <text evidence="6">Required for high-level post-exponential phase expression of a series of secreted proteins.</text>
</comment>
<dbReference type="OrthoDB" id="9790669at2"/>
<reference evidence="10 11" key="1">
    <citation type="submission" date="2013-07" db="EMBL/GenBank/DDBJ databases">
        <authorList>
            <person name="Weinstock G."/>
            <person name="Sodergren E."/>
            <person name="Wylie T."/>
            <person name="Fulton L."/>
            <person name="Fulton R."/>
            <person name="Fronick C."/>
            <person name="O'Laughlin M."/>
            <person name="Godfrey J."/>
            <person name="Miner T."/>
            <person name="Herter B."/>
            <person name="Appelbaum E."/>
            <person name="Cordes M."/>
            <person name="Lek S."/>
            <person name="Wollam A."/>
            <person name="Pepin K.H."/>
            <person name="Palsikar V.B."/>
            <person name="Mitreva M."/>
            <person name="Wilson R.K."/>
        </authorList>
    </citation>
    <scope>NUCLEOTIDE SEQUENCE [LARGE SCALE GENOMIC DNA]</scope>
    <source>
        <strain evidence="10 11">ATCC 27760</strain>
    </source>
</reference>
<dbReference type="Gene3D" id="3.40.50.2300">
    <property type="match status" value="1"/>
</dbReference>
<evidence type="ECO:0000256" key="3">
    <source>
        <dbReference type="ARBA" id="ARBA00023012"/>
    </source>
</evidence>
<dbReference type="PANTHER" id="PTHR37299">
    <property type="entry name" value="TRANSCRIPTIONAL REGULATOR-RELATED"/>
    <property type="match status" value="1"/>
</dbReference>
<feature type="domain" description="HTH LytTR-type" evidence="9">
    <location>
        <begin position="155"/>
        <end position="256"/>
    </location>
</feature>
<dbReference type="InterPro" id="IPR011006">
    <property type="entry name" value="CheY-like_superfamily"/>
</dbReference>
<dbReference type="GeneID" id="93692137"/>
<dbReference type="PATRIC" id="fig|411473.3.peg.1729"/>
<evidence type="ECO:0000256" key="5">
    <source>
        <dbReference type="ARBA" id="ARBA00024867"/>
    </source>
</evidence>
<protein>
    <recommendedName>
        <fullName evidence="1">Stage 0 sporulation protein A homolog</fullName>
    </recommendedName>
</protein>
<dbReference type="PROSITE" id="PS50110">
    <property type="entry name" value="RESPONSE_REGULATORY"/>
    <property type="match status" value="1"/>
</dbReference>
<organism evidence="10 11">
    <name type="scientific">Ruminococcus callidus ATCC 27760</name>
    <dbReference type="NCBI Taxonomy" id="411473"/>
    <lineage>
        <taxon>Bacteria</taxon>
        <taxon>Bacillati</taxon>
        <taxon>Bacillota</taxon>
        <taxon>Clostridia</taxon>
        <taxon>Eubacteriales</taxon>
        <taxon>Oscillospiraceae</taxon>
        <taxon>Ruminococcus</taxon>
    </lineage>
</organism>
<dbReference type="PROSITE" id="PS50930">
    <property type="entry name" value="HTH_LYTTR"/>
    <property type="match status" value="1"/>
</dbReference>
<comment type="function">
    <text evidence="5">May play the central regulatory role in sporulation. It may be an element of the effector pathway responsible for the activation of sporulation genes in response to nutritional stress. Spo0A may act in concert with spo0H (a sigma factor) to control the expression of some genes that are critical to the sporulation process.</text>
</comment>
<feature type="modified residue" description="4-aspartylphosphate" evidence="7">
    <location>
        <position position="62"/>
    </location>
</feature>
<evidence type="ECO:0000256" key="2">
    <source>
        <dbReference type="ARBA" id="ARBA00022490"/>
    </source>
</evidence>
<evidence type="ECO:0000259" key="8">
    <source>
        <dbReference type="PROSITE" id="PS50110"/>
    </source>
</evidence>
<dbReference type="SMART" id="SM00850">
    <property type="entry name" value="LytTR"/>
    <property type="match status" value="1"/>
</dbReference>
<dbReference type="AlphaFoldDB" id="U2KQ11"/>
<evidence type="ECO:0000256" key="7">
    <source>
        <dbReference type="PROSITE-ProRule" id="PRU00169"/>
    </source>
</evidence>
<feature type="domain" description="Response regulatory" evidence="8">
    <location>
        <begin position="5"/>
        <end position="145"/>
    </location>
</feature>
<evidence type="ECO:0000256" key="4">
    <source>
        <dbReference type="ARBA" id="ARBA00023159"/>
    </source>
</evidence>
<keyword evidence="2" id="KW-0963">Cytoplasm</keyword>
<dbReference type="GO" id="GO:0003677">
    <property type="term" value="F:DNA binding"/>
    <property type="evidence" value="ECO:0007669"/>
    <property type="project" value="UniProtKB-KW"/>
</dbReference>
<evidence type="ECO:0000259" key="9">
    <source>
        <dbReference type="PROSITE" id="PS50930"/>
    </source>
</evidence>
<dbReference type="RefSeq" id="WP_021683609.1">
    <property type="nucleotide sequence ID" value="NZ_KI260495.1"/>
</dbReference>
<evidence type="ECO:0000256" key="1">
    <source>
        <dbReference type="ARBA" id="ARBA00018672"/>
    </source>
</evidence>
<dbReference type="STRING" id="411473.RUMCAL_02095"/>
<dbReference type="Pfam" id="PF04397">
    <property type="entry name" value="LytTR"/>
    <property type="match status" value="1"/>
</dbReference>
<evidence type="ECO:0000313" key="11">
    <source>
        <dbReference type="Proteomes" id="UP000016662"/>
    </source>
</evidence>
<accession>U2KQ11</accession>
<dbReference type="SUPFAM" id="SSF52172">
    <property type="entry name" value="CheY-like"/>
    <property type="match status" value="1"/>
</dbReference>
<dbReference type="InterPro" id="IPR046947">
    <property type="entry name" value="LytR-like"/>
</dbReference>
<dbReference type="eggNOG" id="COG3279">
    <property type="taxonomic scope" value="Bacteria"/>
</dbReference>
<keyword evidence="11" id="KW-1185">Reference proteome</keyword>
<evidence type="ECO:0000313" key="10">
    <source>
        <dbReference type="EMBL" id="ERJ94160.1"/>
    </source>
</evidence>
<keyword evidence="4" id="KW-0010">Activator</keyword>
<dbReference type="InterPro" id="IPR001789">
    <property type="entry name" value="Sig_transdc_resp-reg_receiver"/>
</dbReference>
<dbReference type="EMBL" id="AWVF01000256">
    <property type="protein sequence ID" value="ERJ94160.1"/>
    <property type="molecule type" value="Genomic_DNA"/>
</dbReference>
<proteinExistence type="predicted"/>
<gene>
    <name evidence="10" type="ORF">RUMCAL_02095</name>
</gene>
<dbReference type="Proteomes" id="UP000016662">
    <property type="component" value="Unassembled WGS sequence"/>
</dbReference>
<dbReference type="InterPro" id="IPR007492">
    <property type="entry name" value="LytTR_DNA-bd_dom"/>
</dbReference>
<keyword evidence="7" id="KW-0597">Phosphoprotein</keyword>
<comment type="caution">
    <text evidence="10">The sequence shown here is derived from an EMBL/GenBank/DDBJ whole genome shotgun (WGS) entry which is preliminary data.</text>
</comment>
<dbReference type="HOGENOM" id="CLU_000445_14_2_9"/>
<dbReference type="Gene3D" id="2.40.50.1020">
    <property type="entry name" value="LytTr DNA-binding domain"/>
    <property type="match status" value="1"/>
</dbReference>
<keyword evidence="3" id="KW-0902">Two-component regulatory system</keyword>
<name>U2KQ11_9FIRM</name>
<evidence type="ECO:0000256" key="6">
    <source>
        <dbReference type="ARBA" id="ARBA00037164"/>
    </source>
</evidence>